<protein>
    <submittedName>
        <fullName evidence="2">Alpha/beta hydrolase</fullName>
    </submittedName>
</protein>
<keyword evidence="3" id="KW-1185">Reference proteome</keyword>
<dbReference type="SUPFAM" id="SSF53474">
    <property type="entry name" value="alpha/beta-Hydrolases"/>
    <property type="match status" value="1"/>
</dbReference>
<accession>A0A2V4NHL0</accession>
<proteinExistence type="predicted"/>
<feature type="domain" description="AB hydrolase-1" evidence="1">
    <location>
        <begin position="29"/>
        <end position="265"/>
    </location>
</feature>
<dbReference type="OrthoDB" id="9800988at2"/>
<dbReference type="GO" id="GO:0016787">
    <property type="term" value="F:hydrolase activity"/>
    <property type="evidence" value="ECO:0007669"/>
    <property type="project" value="UniProtKB-KW"/>
</dbReference>
<dbReference type="EMBL" id="PYBW01000024">
    <property type="protein sequence ID" value="PYC84684.1"/>
    <property type="molecule type" value="Genomic_DNA"/>
</dbReference>
<evidence type="ECO:0000313" key="2">
    <source>
        <dbReference type="EMBL" id="PYC84684.1"/>
    </source>
</evidence>
<gene>
    <name evidence="2" type="ORF">C7C46_07150</name>
</gene>
<dbReference type="AlphaFoldDB" id="A0A2V4NHL0"/>
<sequence length="280" mass="29584">MFETTDIQLPDGRALRVYDTHPGARDRLAVLWHHGTPNVGQPPEPLFAAAERLGLRWISYDRPGYGGSSRRLGRDLASAAGDAAAAADALGVGRFAVFGHSGGSNHALACAAQLPDRVAGVVSVAALAPFGAAGLDWFAGMYPGGEAELRASVAGRAELERCLAEGKYDREMFTPDDHAALAGRWRWLATVAGLAMEGGLDGMVDDDLSYVAPWGFELADITAPVLLLHGGADRIVPAGHGRWLADQLRATCWTRAEDGHLSVLTEGDRALAWLAESAHG</sequence>
<name>A0A2V4NHL0_9ACTN</name>
<dbReference type="InterPro" id="IPR000073">
    <property type="entry name" value="AB_hydrolase_1"/>
</dbReference>
<keyword evidence="2" id="KW-0378">Hydrolase</keyword>
<evidence type="ECO:0000259" key="1">
    <source>
        <dbReference type="Pfam" id="PF00561"/>
    </source>
</evidence>
<reference evidence="2 3" key="1">
    <citation type="submission" date="2018-03" db="EMBL/GenBank/DDBJ databases">
        <title>Bioinformatic expansion and discovery of thiopeptide antibiotics.</title>
        <authorList>
            <person name="Schwalen C.J."/>
            <person name="Hudson G.A."/>
            <person name="Mitchell D.A."/>
        </authorList>
    </citation>
    <scope>NUCLEOTIDE SEQUENCE [LARGE SCALE GENOMIC DNA]</scope>
    <source>
        <strain evidence="2 3">ATCC 21389</strain>
    </source>
</reference>
<dbReference type="RefSeq" id="WP_110666921.1">
    <property type="nucleotide sequence ID" value="NZ_PYBW01000024.1"/>
</dbReference>
<dbReference type="Gene3D" id="3.40.50.1820">
    <property type="entry name" value="alpha/beta hydrolase"/>
    <property type="match status" value="1"/>
</dbReference>
<evidence type="ECO:0000313" key="3">
    <source>
        <dbReference type="Proteomes" id="UP000248039"/>
    </source>
</evidence>
<dbReference type="InterPro" id="IPR029058">
    <property type="entry name" value="AB_hydrolase_fold"/>
</dbReference>
<dbReference type="Pfam" id="PF00561">
    <property type="entry name" value="Abhydrolase_1"/>
    <property type="match status" value="1"/>
</dbReference>
<dbReference type="InterPro" id="IPR050471">
    <property type="entry name" value="AB_hydrolase"/>
</dbReference>
<comment type="caution">
    <text evidence="2">The sequence shown here is derived from an EMBL/GenBank/DDBJ whole genome shotgun (WGS) entry which is preliminary data.</text>
</comment>
<dbReference type="PANTHER" id="PTHR43433">
    <property type="entry name" value="HYDROLASE, ALPHA/BETA FOLD FAMILY PROTEIN"/>
    <property type="match status" value="1"/>
</dbReference>
<dbReference type="Proteomes" id="UP000248039">
    <property type="component" value="Unassembled WGS sequence"/>
</dbReference>
<dbReference type="PRINTS" id="PR00111">
    <property type="entry name" value="ABHYDROLASE"/>
</dbReference>
<organism evidence="2 3">
    <name type="scientific">Streptomyces tateyamensis</name>
    <dbReference type="NCBI Taxonomy" id="565073"/>
    <lineage>
        <taxon>Bacteria</taxon>
        <taxon>Bacillati</taxon>
        <taxon>Actinomycetota</taxon>
        <taxon>Actinomycetes</taxon>
        <taxon>Kitasatosporales</taxon>
        <taxon>Streptomycetaceae</taxon>
        <taxon>Streptomyces</taxon>
    </lineage>
</organism>
<dbReference type="PANTHER" id="PTHR43433:SF5">
    <property type="entry name" value="AB HYDROLASE-1 DOMAIN-CONTAINING PROTEIN"/>
    <property type="match status" value="1"/>
</dbReference>